<evidence type="ECO:0000313" key="11">
    <source>
        <dbReference type="Proteomes" id="UP001497444"/>
    </source>
</evidence>
<feature type="domain" description="SLC12A transporter C-terminal" evidence="9">
    <location>
        <begin position="559"/>
        <end position="656"/>
    </location>
</feature>
<feature type="transmembrane region" description="Helical" evidence="7">
    <location>
        <begin position="301"/>
        <end position="325"/>
    </location>
</feature>
<feature type="domain" description="Amino acid permease/ SLC12A" evidence="8">
    <location>
        <begin position="84"/>
        <end position="512"/>
    </location>
</feature>
<feature type="transmembrane region" description="Helical" evidence="7">
    <location>
        <begin position="345"/>
        <end position="363"/>
    </location>
</feature>
<dbReference type="EMBL" id="OZ020099">
    <property type="protein sequence ID" value="CAK9272309.1"/>
    <property type="molecule type" value="Genomic_DNA"/>
</dbReference>
<evidence type="ECO:0000256" key="6">
    <source>
        <dbReference type="SAM" id="MobiDB-lite"/>
    </source>
</evidence>
<dbReference type="InterPro" id="IPR004842">
    <property type="entry name" value="SLC12A_fam"/>
</dbReference>
<keyword evidence="5" id="KW-0175">Coiled coil</keyword>
<evidence type="ECO:0000256" key="1">
    <source>
        <dbReference type="ARBA" id="ARBA00004141"/>
    </source>
</evidence>
<feature type="domain" description="SLC12A transporter C-terminal" evidence="9">
    <location>
        <begin position="679"/>
        <end position="819"/>
    </location>
</feature>
<reference evidence="10" key="1">
    <citation type="submission" date="2024-02" db="EMBL/GenBank/DDBJ databases">
        <authorList>
            <consortium name="ELIXIR-Norway"/>
            <consortium name="Elixir Norway"/>
        </authorList>
    </citation>
    <scope>NUCLEOTIDE SEQUENCE</scope>
</reference>
<keyword evidence="4 7" id="KW-0472">Membrane</keyword>
<dbReference type="Pfam" id="PF03522">
    <property type="entry name" value="SLC12"/>
    <property type="match status" value="2"/>
</dbReference>
<sequence>MPNPRSSQQRNEPQRHGLRCFPERVGTWNSSSDSLQGSRASGKQGPSAPYFEGLCSNKPWQKLRRKQESDRQGLGTLSGVLIPTCENMWGVLIFLRFYYIVGNAGVWQTFLVVILSFLSALLTTMSLCAIATNGPIEHGGTYYLISRALGPKLGGAVGCLYWLGVLLLSVLEVLGSVEMIEFTFPSLHFPSANRAIGAIILIFLGTLVFFGIKFVSKLGLAFFAVAIYAMVSLYSGLFLAPHGNAPKTLTGLSWKTFKSNWSPAYQPHKSFSTAVSLFFPCFTGILSGADRATNLRQPEKSIPQGTLGAVVISFVIYLSYMGLWAAVATRQFLLEEPGGEVVKTVAYPLPILTQLAIIVASTAQAMQCLIISPRLLQAIAADGIVPFLGFFAKISKNGEPWNALVLTTFLGVAAAMIGNLNAVAPLVSICFLTCYSALNLSCFILSIVDAPSWRPKWKYYHWSAALIGFVFCAALAFVIVWYWAVVAVILLIFIYAYIDLRQVEVNWGTGVGGLRLQIAVRGILSVGDEARYTVNWRPQLLCFTKPCSLWTKEQHAGHKLLSFASQLKKGQGLCVVTAIIRGKLEEMAVQAAAERMELETHMNEAKVTGFGRVLVSPCFREGKTYAIQASGLGSLEPNTLVMGWPNKWREQGKKHCAEILLETLGECKAVDKAVLLCMNLHQFPGAEEQQEGLIDVWWIVHDGGLLVLLAHLLQQHKVWRKCQLRVHTVAEKLDNSEIICKNLEKLLEQVRIEAEVQVLELEDADLAPYTFDYTLRMEEARAFAREVANYRKTHEHRGHSSQNISRQTSSKRHHEEKPTLQDRSREGEILKGGKNMEDVTPYFQLSELDAVGSHSRQRELSRCGALGVLSLDCPHLERESMETRLKHGQNFTESPHYESTLNVCNEGWSGSSAYTSPSVQSSPMSPSLLEKVVDKQAKSEGGETDCIMEENADKEIGAIIPDTVQQLERQEDDGVAHPNSADQITTQVANRKGRRVGKERARWADEEGHELESGISGNLEILVDDGFLKNGPEVDGKAERHTEMEGSEGGSSQVYPGSHAGIKATTEEHEPMKRTWESFSQSYSPKKLNGLIVEQSKDAQLVLLNLPDHYKGMEPTHYMEYCEELTDGLHRVLMVHGTGKELWGGHEA</sequence>
<evidence type="ECO:0000259" key="8">
    <source>
        <dbReference type="Pfam" id="PF00324"/>
    </source>
</evidence>
<accession>A0ABP0X161</accession>
<feature type="coiled-coil region" evidence="5">
    <location>
        <begin position="733"/>
        <end position="760"/>
    </location>
</feature>
<name>A0ABP0X161_9BRYO</name>
<dbReference type="Gene3D" id="1.20.1740.10">
    <property type="entry name" value="Amino acid/polyamine transporter I"/>
    <property type="match status" value="1"/>
</dbReference>
<keyword evidence="3 7" id="KW-1133">Transmembrane helix</keyword>
<evidence type="ECO:0000313" key="10">
    <source>
        <dbReference type="EMBL" id="CAK9272309.1"/>
    </source>
</evidence>
<protein>
    <submittedName>
        <fullName evidence="10">Uncharacterized protein</fullName>
    </submittedName>
</protein>
<feature type="compositionally biased region" description="Basic and acidic residues" evidence="6">
    <location>
        <begin position="1033"/>
        <end position="1044"/>
    </location>
</feature>
<feature type="transmembrane region" description="Helical" evidence="7">
    <location>
        <begin position="153"/>
        <end position="175"/>
    </location>
</feature>
<feature type="transmembrane region" description="Helical" evidence="7">
    <location>
        <begin position="460"/>
        <end position="493"/>
    </location>
</feature>
<comment type="subcellular location">
    <subcellularLocation>
        <location evidence="1">Membrane</location>
        <topology evidence="1">Multi-pass membrane protein</topology>
    </subcellularLocation>
</comment>
<feature type="transmembrane region" description="Helical" evidence="7">
    <location>
        <begin position="375"/>
        <end position="395"/>
    </location>
</feature>
<feature type="transmembrane region" description="Helical" evidence="7">
    <location>
        <begin position="426"/>
        <end position="448"/>
    </location>
</feature>
<feature type="transmembrane region" description="Helical" evidence="7">
    <location>
        <begin position="195"/>
        <end position="212"/>
    </location>
</feature>
<feature type="compositionally biased region" description="Polar residues" evidence="6">
    <location>
        <begin position="27"/>
        <end position="41"/>
    </location>
</feature>
<feature type="transmembrane region" description="Helical" evidence="7">
    <location>
        <begin position="105"/>
        <end position="132"/>
    </location>
</feature>
<gene>
    <name evidence="10" type="ORF">CSSPJE1EN1_LOCUS17787</name>
</gene>
<evidence type="ECO:0000256" key="4">
    <source>
        <dbReference type="ARBA" id="ARBA00023136"/>
    </source>
</evidence>
<organism evidence="10 11">
    <name type="scientific">Sphagnum jensenii</name>
    <dbReference type="NCBI Taxonomy" id="128206"/>
    <lineage>
        <taxon>Eukaryota</taxon>
        <taxon>Viridiplantae</taxon>
        <taxon>Streptophyta</taxon>
        <taxon>Embryophyta</taxon>
        <taxon>Bryophyta</taxon>
        <taxon>Sphagnophytina</taxon>
        <taxon>Sphagnopsida</taxon>
        <taxon>Sphagnales</taxon>
        <taxon>Sphagnaceae</taxon>
        <taxon>Sphagnum</taxon>
    </lineage>
</organism>
<feature type="transmembrane region" description="Helical" evidence="7">
    <location>
        <begin position="219"/>
        <end position="240"/>
    </location>
</feature>
<dbReference type="PANTHER" id="PTHR11827:SF72">
    <property type="entry name" value="GH08340P"/>
    <property type="match status" value="1"/>
</dbReference>
<evidence type="ECO:0000256" key="7">
    <source>
        <dbReference type="SAM" id="Phobius"/>
    </source>
</evidence>
<dbReference type="InterPro" id="IPR018491">
    <property type="entry name" value="SLC12_C"/>
</dbReference>
<dbReference type="Proteomes" id="UP001497444">
    <property type="component" value="Chromosome 4"/>
</dbReference>
<feature type="transmembrane region" description="Helical" evidence="7">
    <location>
        <begin position="271"/>
        <end position="289"/>
    </location>
</feature>
<dbReference type="Pfam" id="PF00324">
    <property type="entry name" value="AA_permease"/>
    <property type="match status" value="1"/>
</dbReference>
<feature type="region of interest" description="Disordered" evidence="6">
    <location>
        <begin position="1033"/>
        <end position="1058"/>
    </location>
</feature>
<evidence type="ECO:0000256" key="3">
    <source>
        <dbReference type="ARBA" id="ARBA00022989"/>
    </source>
</evidence>
<keyword evidence="11" id="KW-1185">Reference proteome</keyword>
<evidence type="ECO:0000259" key="9">
    <source>
        <dbReference type="Pfam" id="PF03522"/>
    </source>
</evidence>
<evidence type="ECO:0000256" key="5">
    <source>
        <dbReference type="SAM" id="Coils"/>
    </source>
</evidence>
<feature type="compositionally biased region" description="Basic and acidic residues" evidence="6">
    <location>
        <begin position="813"/>
        <end position="829"/>
    </location>
</feature>
<dbReference type="PANTHER" id="PTHR11827">
    <property type="entry name" value="SOLUTE CARRIER FAMILY 12, CATION COTRANSPORTERS"/>
    <property type="match status" value="1"/>
</dbReference>
<proteinExistence type="predicted"/>
<feature type="transmembrane region" description="Helical" evidence="7">
    <location>
        <begin position="401"/>
        <end position="419"/>
    </location>
</feature>
<feature type="region of interest" description="Disordered" evidence="6">
    <location>
        <begin position="24"/>
        <end position="49"/>
    </location>
</feature>
<dbReference type="InterPro" id="IPR004841">
    <property type="entry name" value="AA-permease/SLC12A_dom"/>
</dbReference>
<evidence type="ECO:0000256" key="2">
    <source>
        <dbReference type="ARBA" id="ARBA00022692"/>
    </source>
</evidence>
<feature type="transmembrane region" description="Helical" evidence="7">
    <location>
        <begin position="74"/>
        <end position="99"/>
    </location>
</feature>
<keyword evidence="2 7" id="KW-0812">Transmembrane</keyword>
<feature type="region of interest" description="Disordered" evidence="6">
    <location>
        <begin position="792"/>
        <end position="829"/>
    </location>
</feature>